<dbReference type="EC" id="2.1.1.72" evidence="1"/>
<comment type="catalytic activity">
    <reaction evidence="4">
        <text>a 2'-deoxyadenosine in DNA + S-adenosyl-L-methionine = an N(6)-methyl-2'-deoxyadenosine in DNA + S-adenosyl-L-homocysteine + H(+)</text>
        <dbReference type="Rhea" id="RHEA:15197"/>
        <dbReference type="Rhea" id="RHEA-COMP:12418"/>
        <dbReference type="Rhea" id="RHEA-COMP:12419"/>
        <dbReference type="ChEBI" id="CHEBI:15378"/>
        <dbReference type="ChEBI" id="CHEBI:57856"/>
        <dbReference type="ChEBI" id="CHEBI:59789"/>
        <dbReference type="ChEBI" id="CHEBI:90615"/>
        <dbReference type="ChEBI" id="CHEBI:90616"/>
        <dbReference type="EC" id="2.1.1.72"/>
    </reaction>
</comment>
<comment type="caution">
    <text evidence="8">The sequence shown here is derived from an EMBL/GenBank/DDBJ whole genome shotgun (WGS) entry which is preliminary data.</text>
</comment>
<evidence type="ECO:0000259" key="7">
    <source>
        <dbReference type="Pfam" id="PF18135"/>
    </source>
</evidence>
<dbReference type="PANTHER" id="PTHR33841:SF1">
    <property type="entry name" value="DNA METHYLTRANSFERASE A"/>
    <property type="match status" value="1"/>
</dbReference>
<dbReference type="Pfam" id="PF18135">
    <property type="entry name" value="Type_ISP_C"/>
    <property type="match status" value="1"/>
</dbReference>
<protein>
    <recommendedName>
        <fullName evidence="1">site-specific DNA-methyltransferase (adenine-specific)</fullName>
        <ecNumber evidence="1">2.1.1.72</ecNumber>
    </recommendedName>
</protein>
<dbReference type="InterPro" id="IPR003356">
    <property type="entry name" value="DNA_methylase_A-5"/>
</dbReference>
<gene>
    <name evidence="8" type="ORF">AQJ91_44050</name>
</gene>
<dbReference type="GO" id="GO:0008170">
    <property type="term" value="F:N-methyltransferase activity"/>
    <property type="evidence" value="ECO:0007669"/>
    <property type="project" value="InterPro"/>
</dbReference>
<proteinExistence type="predicted"/>
<accession>A0A101UQG1</accession>
<dbReference type="STRING" id="909626.AQJ91_44050"/>
<name>A0A101UQG1_9ACTN</name>
<evidence type="ECO:0000256" key="3">
    <source>
        <dbReference type="ARBA" id="ARBA00022679"/>
    </source>
</evidence>
<dbReference type="EMBL" id="LMXB01000127">
    <property type="protein sequence ID" value="KUO14943.1"/>
    <property type="molecule type" value="Genomic_DNA"/>
</dbReference>
<dbReference type="Proteomes" id="UP000053260">
    <property type="component" value="Unassembled WGS sequence"/>
</dbReference>
<dbReference type="Gene3D" id="3.40.50.150">
    <property type="entry name" value="Vaccinia Virus protein VP39"/>
    <property type="match status" value="1"/>
</dbReference>
<dbReference type="PANTHER" id="PTHR33841">
    <property type="entry name" value="DNA METHYLTRANSFERASE YEEA-RELATED"/>
    <property type="match status" value="1"/>
</dbReference>
<dbReference type="GO" id="GO:0003677">
    <property type="term" value="F:DNA binding"/>
    <property type="evidence" value="ECO:0007669"/>
    <property type="project" value="InterPro"/>
</dbReference>
<dbReference type="Pfam" id="PF02384">
    <property type="entry name" value="N6_Mtase"/>
    <property type="match status" value="1"/>
</dbReference>
<evidence type="ECO:0000256" key="5">
    <source>
        <dbReference type="SAM" id="MobiDB-lite"/>
    </source>
</evidence>
<keyword evidence="9" id="KW-1185">Reference proteome</keyword>
<evidence type="ECO:0000256" key="1">
    <source>
        <dbReference type="ARBA" id="ARBA00011900"/>
    </source>
</evidence>
<dbReference type="InterPro" id="IPR041635">
    <property type="entry name" value="Type_ISP_LLaBIII_C"/>
</dbReference>
<reference evidence="8 9" key="1">
    <citation type="submission" date="2015-10" db="EMBL/GenBank/DDBJ databases">
        <title>Draft genome sequence of Streptomyces sp. RV15, isolated from a marine sponge.</title>
        <authorList>
            <person name="Ruckert C."/>
            <person name="Abdelmohsen U.R."/>
            <person name="Winkler A."/>
            <person name="Hentschel U."/>
            <person name="Kalinowski J."/>
            <person name="Kampfer P."/>
            <person name="Glaeser S."/>
        </authorList>
    </citation>
    <scope>NUCLEOTIDE SEQUENCE [LARGE SCALE GENOMIC DNA]</scope>
    <source>
        <strain evidence="8 9">RV15</strain>
    </source>
</reference>
<dbReference type="OrthoDB" id="9776021at2"/>
<dbReference type="SUPFAM" id="SSF53335">
    <property type="entry name" value="S-adenosyl-L-methionine-dependent methyltransferases"/>
    <property type="match status" value="1"/>
</dbReference>
<keyword evidence="3" id="KW-0808">Transferase</keyword>
<organism evidence="8 9">
    <name type="scientific">Streptomyces dysideae</name>
    <dbReference type="NCBI Taxonomy" id="909626"/>
    <lineage>
        <taxon>Bacteria</taxon>
        <taxon>Bacillati</taxon>
        <taxon>Actinomycetota</taxon>
        <taxon>Actinomycetes</taxon>
        <taxon>Kitasatosporales</taxon>
        <taxon>Streptomycetaceae</taxon>
        <taxon>Streptomyces</taxon>
    </lineage>
</organism>
<dbReference type="InterPro" id="IPR050953">
    <property type="entry name" value="N4_N6_ade-DNA_methylase"/>
</dbReference>
<keyword evidence="2 8" id="KW-0489">Methyltransferase</keyword>
<dbReference type="PRINTS" id="PR00507">
    <property type="entry name" value="N12N6MTFRASE"/>
</dbReference>
<feature type="region of interest" description="Disordered" evidence="5">
    <location>
        <begin position="1088"/>
        <end position="1156"/>
    </location>
</feature>
<evidence type="ECO:0000256" key="4">
    <source>
        <dbReference type="ARBA" id="ARBA00047942"/>
    </source>
</evidence>
<feature type="domain" description="DNA methylase adenine-specific" evidence="6">
    <location>
        <begin position="318"/>
        <end position="502"/>
    </location>
</feature>
<evidence type="ECO:0000313" key="8">
    <source>
        <dbReference type="EMBL" id="KUO14943.1"/>
    </source>
</evidence>
<dbReference type="GO" id="GO:0009007">
    <property type="term" value="F:site-specific DNA-methyltransferase (adenine-specific) activity"/>
    <property type="evidence" value="ECO:0007669"/>
    <property type="project" value="UniProtKB-EC"/>
</dbReference>
<dbReference type="AlphaFoldDB" id="A0A101UQG1"/>
<evidence type="ECO:0000259" key="6">
    <source>
        <dbReference type="Pfam" id="PF02384"/>
    </source>
</evidence>
<feature type="domain" description="Type ISP restriction-modification enzyme LLaBIII C-terminal specificity" evidence="7">
    <location>
        <begin position="696"/>
        <end position="1045"/>
    </location>
</feature>
<evidence type="ECO:0000256" key="2">
    <source>
        <dbReference type="ARBA" id="ARBA00022603"/>
    </source>
</evidence>
<dbReference type="GO" id="GO:0032259">
    <property type="term" value="P:methylation"/>
    <property type="evidence" value="ECO:0007669"/>
    <property type="project" value="UniProtKB-KW"/>
</dbReference>
<sequence>MPEEWIRALVADFGSECRERLRVSDTEASISLPVAKLVETFGARWRLSPRLHPEYPLPEARVRPDYAVETSGRITGFLELKAPGHDVTPDGFTKRDREQWELMRRLPNVLYSNGHTWCLYRGGLRPLRTVRLEGDLYRSGSRLRTSEADGAAFRDLLREFLGWQPQRITTVGQLVSSIAPLCQYLREEVLEQLALERRTPDGPRSRRRAPKPFTALAHHWSKVLFPSTDGQDPDHLFADRYTQTIAFALLLARIENVPLAGRNFVDVARELKAENTVMGRALQLLTETVDAEFARRIDTLVQVIDAVDWEAIRARTPDAHVHLYEDFLQEYDRELRKRSGTYYTPPRLVKEMVRFTDAVLRTRLGCVEGFADEQVTIVDPAMGTGTFLSEIIDRVAEERSRRGEGFRGEAVEQLAGRLIGFERQMAAYAVAQMRITQTLRKQVTDTQLGDLRLHLADTLADPYERATLFTFLPDGDPLVENTRKADWIKREQKVTVMISNPPDRERAEGEGGWVEKGREGDDKAPLLDAFRLGGRNGVHENKLKNLYVYFWRWATFKVFEQHRSESDRGIVAFISTAGFLSGPGFRGMRKYLRETCSEGWIIDLSPEGIQPPLRTRLFEGVQQQLTIAVFVRSRADTEPAHIRYVALDGSTREEKYAQLEALGPDSDQWRPVRQDAHAPFTPAALGAWDTYPALDDLLPWTVPGILPKRTWVYSSDPDTLRSRWRRLTAETDIAEKRALFRETKGGRTVDRPVKPLPGSAQRRRSMLEAGPECPEPVPVAFRPFDRQWIIPDNRVLDRCSPELWENRAEGQIHMVELHSERFGDGPATLFTALMPDMHHFAGWGGGRVIPFLQKDGTPNATPGLLQHLRNSFGGLAVSAEDLIAYIAAITAHPGFRSRFDDELTTIGVRVPLTGDAALWSEALHIGRKVIWASTFGERLVDPVAGRPGGPQEVWATAQPAITYRRQVGRDELPESFVYDPDRLELHFGQGVFVSVTQQMRDYQVSGQNVLDGWLKRRTGPPSRRAVSQLDHIRPDRWQPAWSEELQHVLAVLWHLVELQSAQNELLDRVLTSPLVSVAELQRRNVLPVPETARRSAPAPIQTDPIPGTEGIEAREPHAVRPLTAEKSSSATAPMARSRRSRNSGAAQSPRRKRQDP</sequence>
<evidence type="ECO:0000313" key="9">
    <source>
        <dbReference type="Proteomes" id="UP000053260"/>
    </source>
</evidence>
<dbReference type="InterPro" id="IPR029063">
    <property type="entry name" value="SAM-dependent_MTases_sf"/>
</dbReference>